<evidence type="ECO:0000313" key="3">
    <source>
        <dbReference type="EMBL" id="SPZ87681.1"/>
    </source>
</evidence>
<keyword evidence="2" id="KW-1133">Transmembrane helix</keyword>
<proteinExistence type="predicted"/>
<reference evidence="4 6" key="2">
    <citation type="submission" date="2019-10" db="EMBL/GenBank/DDBJ databases">
        <authorList>
            <person name="Karimi E."/>
        </authorList>
    </citation>
    <scope>NUCLEOTIDE SEQUENCE [LARGE SCALE GENOMIC DNA]</scope>
    <source>
        <strain evidence="4 6">Sphingobacterium sp. 8BC</strain>
    </source>
</reference>
<evidence type="ECO:0000256" key="1">
    <source>
        <dbReference type="SAM" id="Coils"/>
    </source>
</evidence>
<feature type="transmembrane region" description="Helical" evidence="2">
    <location>
        <begin position="72"/>
        <end position="94"/>
    </location>
</feature>
<reference evidence="3 5" key="1">
    <citation type="submission" date="2018-06" db="EMBL/GenBank/DDBJ databases">
        <authorList>
            <consortium name="Pathogen Informatics"/>
            <person name="Doyle S."/>
        </authorList>
    </citation>
    <scope>NUCLEOTIDE SEQUENCE [LARGE SCALE GENOMIC DNA]</scope>
    <source>
        <strain evidence="3 5">NCTC11343</strain>
    </source>
</reference>
<evidence type="ECO:0000313" key="5">
    <source>
        <dbReference type="Proteomes" id="UP000251241"/>
    </source>
</evidence>
<organism evidence="3 5">
    <name type="scientific">Sphingobacterium multivorum</name>
    <dbReference type="NCBI Taxonomy" id="28454"/>
    <lineage>
        <taxon>Bacteria</taxon>
        <taxon>Pseudomonadati</taxon>
        <taxon>Bacteroidota</taxon>
        <taxon>Sphingobacteriia</taxon>
        <taxon>Sphingobacteriales</taxon>
        <taxon>Sphingobacteriaceae</taxon>
        <taxon>Sphingobacterium</taxon>
    </lineage>
</organism>
<evidence type="ECO:0000313" key="6">
    <source>
        <dbReference type="Proteomes" id="UP000432350"/>
    </source>
</evidence>
<feature type="coiled-coil region" evidence="1">
    <location>
        <begin position="111"/>
        <end position="138"/>
    </location>
</feature>
<name>A0A2X2J634_SPHMU</name>
<keyword evidence="2" id="KW-0472">Membrane</keyword>
<dbReference type="AlphaFoldDB" id="A0A2X2J634"/>
<accession>A0A654ASR2</accession>
<dbReference type="RefSeq" id="WP_070561438.1">
    <property type="nucleotide sequence ID" value="NZ_CP068086.1"/>
</dbReference>
<evidence type="ECO:0000313" key="4">
    <source>
        <dbReference type="EMBL" id="VXC70111.1"/>
    </source>
</evidence>
<feature type="transmembrane region" description="Helical" evidence="2">
    <location>
        <begin position="37"/>
        <end position="66"/>
    </location>
</feature>
<gene>
    <name evidence="3" type="ORF">NCTC11343_03055</name>
    <name evidence="4" type="ORF">SPHINGO8BC_150552</name>
</gene>
<protein>
    <recommendedName>
        <fullName evidence="7">Phage holin family protein</fullName>
    </recommendedName>
</protein>
<evidence type="ECO:0008006" key="7">
    <source>
        <dbReference type="Google" id="ProtNLM"/>
    </source>
</evidence>
<dbReference type="EMBL" id="CABWMV010000007">
    <property type="protein sequence ID" value="VXC70111.1"/>
    <property type="molecule type" value="Genomic_DNA"/>
</dbReference>
<dbReference type="GeneID" id="97182949"/>
<dbReference type="EMBL" id="UAUU01000009">
    <property type="protein sequence ID" value="SPZ87681.1"/>
    <property type="molecule type" value="Genomic_DNA"/>
</dbReference>
<dbReference type="Proteomes" id="UP000251241">
    <property type="component" value="Unassembled WGS sequence"/>
</dbReference>
<dbReference type="Proteomes" id="UP000432350">
    <property type="component" value="Unassembled WGS sequence"/>
</dbReference>
<keyword evidence="2" id="KW-0812">Transmembrane</keyword>
<evidence type="ECO:0000256" key="2">
    <source>
        <dbReference type="SAM" id="Phobius"/>
    </source>
</evidence>
<keyword evidence="1" id="KW-0175">Coiled coil</keyword>
<accession>A0A2X2J634</accession>
<sequence length="139" mass="16237">MEEEKFSLSGTFQKTKEYIDSQFKLVKLKTIERSSRLIASLVVDATKLIFTLFVLFFLCLALGFWLGELLGSYSLGFLATAGIFLVIIILIRVFEPMLESKFMDLSIRRFLAKWNDEIEEEEEELHKEKLDRERATNEQ</sequence>